<reference evidence="2" key="1">
    <citation type="journal article" date="2022" name="Int. J. Mol. Sci.">
        <title>Draft Genome of Tanacetum Coccineum: Genomic Comparison of Closely Related Tanacetum-Family Plants.</title>
        <authorList>
            <person name="Yamashiro T."/>
            <person name="Shiraishi A."/>
            <person name="Nakayama K."/>
            <person name="Satake H."/>
        </authorList>
    </citation>
    <scope>NUCLEOTIDE SEQUENCE</scope>
</reference>
<reference evidence="2" key="2">
    <citation type="submission" date="2022-01" db="EMBL/GenBank/DDBJ databases">
        <authorList>
            <person name="Yamashiro T."/>
            <person name="Shiraishi A."/>
            <person name="Satake H."/>
            <person name="Nakayama K."/>
        </authorList>
    </citation>
    <scope>NUCLEOTIDE SEQUENCE</scope>
</reference>
<organism evidence="2 3">
    <name type="scientific">Tanacetum coccineum</name>
    <dbReference type="NCBI Taxonomy" id="301880"/>
    <lineage>
        <taxon>Eukaryota</taxon>
        <taxon>Viridiplantae</taxon>
        <taxon>Streptophyta</taxon>
        <taxon>Embryophyta</taxon>
        <taxon>Tracheophyta</taxon>
        <taxon>Spermatophyta</taxon>
        <taxon>Magnoliopsida</taxon>
        <taxon>eudicotyledons</taxon>
        <taxon>Gunneridae</taxon>
        <taxon>Pentapetalae</taxon>
        <taxon>asterids</taxon>
        <taxon>campanulids</taxon>
        <taxon>Asterales</taxon>
        <taxon>Asteraceae</taxon>
        <taxon>Asteroideae</taxon>
        <taxon>Anthemideae</taxon>
        <taxon>Anthemidinae</taxon>
        <taxon>Tanacetum</taxon>
    </lineage>
</organism>
<dbReference type="Proteomes" id="UP001151760">
    <property type="component" value="Unassembled WGS sequence"/>
</dbReference>
<protein>
    <submittedName>
        <fullName evidence="2">Uncharacterized protein</fullName>
    </submittedName>
</protein>
<proteinExistence type="predicted"/>
<evidence type="ECO:0000313" key="3">
    <source>
        <dbReference type="Proteomes" id="UP001151760"/>
    </source>
</evidence>
<accession>A0ABQ5BAA8</accession>
<name>A0ABQ5BAA8_9ASTR</name>
<sequence length="120" mass="12962">MWGYELTSSSDNLSITDNASRGSGQQNVSQESGFEQAEEDAHVTLTPVLETQKTDELVQSSSVSFDFTSKLLNLENPSLIDNEIASLIDTTARHATAVSEITSSFTTTIPLPPPFSNPLL</sequence>
<feature type="compositionally biased region" description="Polar residues" evidence="1">
    <location>
        <begin position="1"/>
        <end position="33"/>
    </location>
</feature>
<evidence type="ECO:0000313" key="2">
    <source>
        <dbReference type="EMBL" id="GJT10428.1"/>
    </source>
</evidence>
<comment type="caution">
    <text evidence="2">The sequence shown here is derived from an EMBL/GenBank/DDBJ whole genome shotgun (WGS) entry which is preliminary data.</text>
</comment>
<feature type="region of interest" description="Disordered" evidence="1">
    <location>
        <begin position="1"/>
        <end position="40"/>
    </location>
</feature>
<gene>
    <name evidence="2" type="ORF">Tco_0857470</name>
</gene>
<dbReference type="EMBL" id="BQNB010012987">
    <property type="protein sequence ID" value="GJT10428.1"/>
    <property type="molecule type" value="Genomic_DNA"/>
</dbReference>
<evidence type="ECO:0000256" key="1">
    <source>
        <dbReference type="SAM" id="MobiDB-lite"/>
    </source>
</evidence>
<keyword evidence="3" id="KW-1185">Reference proteome</keyword>